<dbReference type="Gene3D" id="3.10.20.90">
    <property type="entry name" value="Phosphatidylinositol 3-kinase Catalytic Subunit, Chain A, domain 1"/>
    <property type="match status" value="1"/>
</dbReference>
<feature type="domain" description="UBX" evidence="8">
    <location>
        <begin position="268"/>
        <end position="349"/>
    </location>
</feature>
<feature type="compositionally biased region" description="Basic and acidic residues" evidence="6">
    <location>
        <begin position="399"/>
        <end position="410"/>
    </location>
</feature>
<dbReference type="PROSITE" id="PS50033">
    <property type="entry name" value="UBX"/>
    <property type="match status" value="1"/>
</dbReference>
<evidence type="ECO:0000256" key="4">
    <source>
        <dbReference type="ARBA" id="ARBA00041575"/>
    </source>
</evidence>
<evidence type="ECO:0000256" key="6">
    <source>
        <dbReference type="SAM" id="MobiDB-lite"/>
    </source>
</evidence>
<dbReference type="GeneID" id="25789023"/>
<dbReference type="InterPro" id="IPR029071">
    <property type="entry name" value="Ubiquitin-like_domsf"/>
</dbReference>
<dbReference type="InParanoid" id="G9MR38"/>
<sequence length="455" mass="50193">MFYQGSLQEGISTAVGQQKLVLCFVTNENEESQTWEHEYLQDSSLSKLIETQAVALRLIADSEEAGYLSQIFPLPKTPTVVIMKHGELKEYISAGTSKDDFLRRILVAFNAAPPAVSAAAASSSSLPSPTQAQPQIQAPPASVQAAAQSEIVNRILAERAAKLKAQKEEAERRAKEERAKAQEKAKAEAQAGANTDGAKVHQQAEELKKKRMAEQEERRRILKRIEDDKEERRMRASAKEQQKIESQKADDAAASANAKLSKLPSTTRVSEMASIQVRLFDGSTIRSRFKTASSLKEVRRWVDENRGEGNAPYTFKQVLTPLPNKNIDATEEGKTLGELGLVPSSTLVLIPVQKYSSAYSAAEQQPKSFFSKFLAMILGFFTWLLSLVGLGGGGQREAAAGDRGQEREGTSDATARTASEERNRRVRGLQNLQRDHQLYNGNSLNFEPRPDDDET</sequence>
<comment type="subunit">
    <text evidence="3">Directly interacts with VCP. Interacts with UBQLN1. Forms a complex with VCP and UBQLN1.</text>
</comment>
<keyword evidence="2" id="KW-0834">Unfolded protein response</keyword>
<dbReference type="InterPro" id="IPR001012">
    <property type="entry name" value="UBX_dom"/>
</dbReference>
<comment type="function">
    <text evidence="5">Involved in endoplasmic reticulum-associated protein degradation (ERAD). Acts as a platform to recruit both UBQLN1 and VCP to the ER during ERAD.</text>
</comment>
<dbReference type="VEuPathDB" id="FungiDB:TRIVIDRAFT_179894"/>
<keyword evidence="10" id="KW-1185">Reference proteome</keyword>
<gene>
    <name evidence="9" type="ORF">TRIVIDRAFT_179894</name>
</gene>
<organism evidence="9 10">
    <name type="scientific">Hypocrea virens (strain Gv29-8 / FGSC 10586)</name>
    <name type="common">Gliocladium virens</name>
    <name type="synonym">Trichoderma virens</name>
    <dbReference type="NCBI Taxonomy" id="413071"/>
    <lineage>
        <taxon>Eukaryota</taxon>
        <taxon>Fungi</taxon>
        <taxon>Dikarya</taxon>
        <taxon>Ascomycota</taxon>
        <taxon>Pezizomycotina</taxon>
        <taxon>Sordariomycetes</taxon>
        <taxon>Hypocreomycetidae</taxon>
        <taxon>Hypocreales</taxon>
        <taxon>Hypocreaceae</taxon>
        <taxon>Trichoderma</taxon>
    </lineage>
</organism>
<dbReference type="SUPFAM" id="SSF54236">
    <property type="entry name" value="Ubiquitin-like"/>
    <property type="match status" value="1"/>
</dbReference>
<accession>G9MR38</accession>
<evidence type="ECO:0000313" key="9">
    <source>
        <dbReference type="EMBL" id="EHK22565.1"/>
    </source>
</evidence>
<evidence type="ECO:0000256" key="5">
    <source>
        <dbReference type="ARBA" id="ARBA00046062"/>
    </source>
</evidence>
<evidence type="ECO:0000313" key="10">
    <source>
        <dbReference type="Proteomes" id="UP000007115"/>
    </source>
</evidence>
<dbReference type="Pfam" id="PF23187">
    <property type="entry name" value="UBX7_N"/>
    <property type="match status" value="1"/>
</dbReference>
<feature type="compositionally biased region" description="Basic and acidic residues" evidence="6">
    <location>
        <begin position="198"/>
        <end position="251"/>
    </location>
</feature>
<feature type="transmembrane region" description="Helical" evidence="7">
    <location>
        <begin position="373"/>
        <end position="393"/>
    </location>
</feature>
<keyword evidence="7" id="KW-0472">Membrane</keyword>
<name>G9MR38_HYPVG</name>
<dbReference type="RefSeq" id="XP_013956781.1">
    <property type="nucleotide sequence ID" value="XM_014101306.1"/>
</dbReference>
<evidence type="ECO:0000256" key="1">
    <source>
        <dbReference type="ARBA" id="ARBA00004406"/>
    </source>
</evidence>
<evidence type="ECO:0000256" key="2">
    <source>
        <dbReference type="ARBA" id="ARBA00023230"/>
    </source>
</evidence>
<feature type="compositionally biased region" description="Basic and acidic residues" evidence="6">
    <location>
        <begin position="167"/>
        <end position="187"/>
    </location>
</feature>
<dbReference type="AlphaFoldDB" id="G9MR38"/>
<proteinExistence type="predicted"/>
<evidence type="ECO:0000256" key="3">
    <source>
        <dbReference type="ARBA" id="ARBA00038812"/>
    </source>
</evidence>
<dbReference type="Pfam" id="PF00789">
    <property type="entry name" value="UBX"/>
    <property type="match status" value="1"/>
</dbReference>
<feature type="region of interest" description="Disordered" evidence="6">
    <location>
        <begin position="167"/>
        <end position="264"/>
    </location>
</feature>
<dbReference type="GO" id="GO:0006986">
    <property type="term" value="P:response to unfolded protein"/>
    <property type="evidence" value="ECO:0007669"/>
    <property type="project" value="UniProtKB-KW"/>
</dbReference>
<dbReference type="eggNOG" id="KOG2689">
    <property type="taxonomic scope" value="Eukaryota"/>
</dbReference>
<keyword evidence="7" id="KW-0812">Transmembrane</keyword>
<keyword evidence="7" id="KW-1133">Transmembrane helix</keyword>
<dbReference type="PANTHER" id="PTHR46424">
    <property type="entry name" value="UBX DOMAIN-CONTAINING PROTEIN 4"/>
    <property type="match status" value="1"/>
</dbReference>
<evidence type="ECO:0000256" key="7">
    <source>
        <dbReference type="SAM" id="Phobius"/>
    </source>
</evidence>
<comment type="caution">
    <text evidence="9">The sequence shown here is derived from an EMBL/GenBank/DDBJ whole genome shotgun (WGS) entry which is preliminary data.</text>
</comment>
<protein>
    <recommendedName>
        <fullName evidence="4">UBX domain-containing protein 2</fullName>
    </recommendedName>
</protein>
<dbReference type="EMBL" id="ABDF02000006">
    <property type="protein sequence ID" value="EHK22565.1"/>
    <property type="molecule type" value="Genomic_DNA"/>
</dbReference>
<dbReference type="InterPro" id="IPR036249">
    <property type="entry name" value="Thioredoxin-like_sf"/>
</dbReference>
<dbReference type="SUPFAM" id="SSF52833">
    <property type="entry name" value="Thioredoxin-like"/>
    <property type="match status" value="1"/>
</dbReference>
<dbReference type="HOGENOM" id="CLU_035996_1_0_1"/>
<dbReference type="Gene3D" id="3.40.30.10">
    <property type="entry name" value="Glutaredoxin"/>
    <property type="match status" value="1"/>
</dbReference>
<evidence type="ECO:0000259" key="8">
    <source>
        <dbReference type="PROSITE" id="PS50033"/>
    </source>
</evidence>
<dbReference type="STRING" id="413071.G9MR38"/>
<dbReference type="PANTHER" id="PTHR46424:SF1">
    <property type="entry name" value="UBX DOMAIN-CONTAINING PROTEIN 4"/>
    <property type="match status" value="1"/>
</dbReference>
<reference evidence="9 10" key="1">
    <citation type="journal article" date="2011" name="Genome Biol.">
        <title>Comparative genome sequence analysis underscores mycoparasitism as the ancestral life style of Trichoderma.</title>
        <authorList>
            <person name="Kubicek C.P."/>
            <person name="Herrera-Estrella A."/>
            <person name="Seidl-Seiboth V."/>
            <person name="Martinez D.A."/>
            <person name="Druzhinina I.S."/>
            <person name="Thon M."/>
            <person name="Zeilinger S."/>
            <person name="Casas-Flores S."/>
            <person name="Horwitz B.A."/>
            <person name="Mukherjee P.K."/>
            <person name="Mukherjee M."/>
            <person name="Kredics L."/>
            <person name="Alcaraz L.D."/>
            <person name="Aerts A."/>
            <person name="Antal Z."/>
            <person name="Atanasova L."/>
            <person name="Cervantes-Badillo M.G."/>
            <person name="Challacombe J."/>
            <person name="Chertkov O."/>
            <person name="McCluskey K."/>
            <person name="Coulpier F."/>
            <person name="Deshpande N."/>
            <person name="von Doehren H."/>
            <person name="Ebbole D.J."/>
            <person name="Esquivel-Naranjo E.U."/>
            <person name="Fekete E."/>
            <person name="Flipphi M."/>
            <person name="Glaser F."/>
            <person name="Gomez-Rodriguez E.Y."/>
            <person name="Gruber S."/>
            <person name="Han C."/>
            <person name="Henrissat B."/>
            <person name="Hermosa R."/>
            <person name="Hernandez-Onate M."/>
            <person name="Karaffa L."/>
            <person name="Kosti I."/>
            <person name="Le Crom S."/>
            <person name="Lindquist E."/>
            <person name="Lucas S."/>
            <person name="Luebeck M."/>
            <person name="Luebeck P.S."/>
            <person name="Margeot A."/>
            <person name="Metz B."/>
            <person name="Misra M."/>
            <person name="Nevalainen H."/>
            <person name="Omann M."/>
            <person name="Packer N."/>
            <person name="Perrone G."/>
            <person name="Uresti-Rivera E.E."/>
            <person name="Salamov A."/>
            <person name="Schmoll M."/>
            <person name="Seiboth B."/>
            <person name="Shapiro H."/>
            <person name="Sukno S."/>
            <person name="Tamayo-Ramos J.A."/>
            <person name="Tisch D."/>
            <person name="Wiest A."/>
            <person name="Wilkinson H.H."/>
            <person name="Zhang M."/>
            <person name="Coutinho P.M."/>
            <person name="Kenerley C.M."/>
            <person name="Monte E."/>
            <person name="Baker S.E."/>
            <person name="Grigoriev I.V."/>
        </authorList>
    </citation>
    <scope>NUCLEOTIDE SEQUENCE [LARGE SCALE GENOMIC DNA]</scope>
    <source>
        <strain evidence="10">Gv29-8 / FGSC 10586</strain>
    </source>
</reference>
<dbReference type="GO" id="GO:0036503">
    <property type="term" value="P:ERAD pathway"/>
    <property type="evidence" value="ECO:0007669"/>
    <property type="project" value="TreeGrafter"/>
</dbReference>
<dbReference type="Proteomes" id="UP000007115">
    <property type="component" value="Unassembled WGS sequence"/>
</dbReference>
<dbReference type="GO" id="GO:0005789">
    <property type="term" value="C:endoplasmic reticulum membrane"/>
    <property type="evidence" value="ECO:0007669"/>
    <property type="project" value="UniProtKB-SubCell"/>
</dbReference>
<feature type="region of interest" description="Disordered" evidence="6">
    <location>
        <begin position="395"/>
        <end position="455"/>
    </location>
</feature>
<dbReference type="SMART" id="SM00166">
    <property type="entry name" value="UBX"/>
    <property type="match status" value="1"/>
</dbReference>
<dbReference type="OMA" id="FEPNNTS"/>
<feature type="region of interest" description="Disordered" evidence="6">
    <location>
        <begin position="121"/>
        <end position="142"/>
    </location>
</feature>
<dbReference type="OrthoDB" id="2445133at2759"/>
<feature type="compositionally biased region" description="Low complexity" evidence="6">
    <location>
        <begin position="252"/>
        <end position="263"/>
    </location>
</feature>
<comment type="subcellular location">
    <subcellularLocation>
        <location evidence="1">Endoplasmic reticulum membrane</location>
        <topology evidence="1">Peripheral membrane protein</topology>
    </subcellularLocation>
</comment>